<protein>
    <submittedName>
        <fullName evidence="1">Uncharacterized protein</fullName>
    </submittedName>
</protein>
<dbReference type="EMBL" id="CM046392">
    <property type="protein sequence ID" value="KAI8554787.1"/>
    <property type="molecule type" value="Genomic_DNA"/>
</dbReference>
<dbReference type="Proteomes" id="UP001062846">
    <property type="component" value="Chromosome 5"/>
</dbReference>
<reference evidence="1" key="1">
    <citation type="submission" date="2022-02" db="EMBL/GenBank/DDBJ databases">
        <title>Plant Genome Project.</title>
        <authorList>
            <person name="Zhang R.-G."/>
        </authorList>
    </citation>
    <scope>NUCLEOTIDE SEQUENCE</scope>
    <source>
        <strain evidence="1">AT1</strain>
    </source>
</reference>
<name>A0ACC0NQF5_RHOML</name>
<comment type="caution">
    <text evidence="1">The sequence shown here is derived from an EMBL/GenBank/DDBJ whole genome shotgun (WGS) entry which is preliminary data.</text>
</comment>
<proteinExistence type="predicted"/>
<organism evidence="1 2">
    <name type="scientific">Rhododendron molle</name>
    <name type="common">Chinese azalea</name>
    <name type="synonym">Azalea mollis</name>
    <dbReference type="NCBI Taxonomy" id="49168"/>
    <lineage>
        <taxon>Eukaryota</taxon>
        <taxon>Viridiplantae</taxon>
        <taxon>Streptophyta</taxon>
        <taxon>Embryophyta</taxon>
        <taxon>Tracheophyta</taxon>
        <taxon>Spermatophyta</taxon>
        <taxon>Magnoliopsida</taxon>
        <taxon>eudicotyledons</taxon>
        <taxon>Gunneridae</taxon>
        <taxon>Pentapetalae</taxon>
        <taxon>asterids</taxon>
        <taxon>Ericales</taxon>
        <taxon>Ericaceae</taxon>
        <taxon>Ericoideae</taxon>
        <taxon>Rhodoreae</taxon>
        <taxon>Rhododendron</taxon>
    </lineage>
</organism>
<evidence type="ECO:0000313" key="1">
    <source>
        <dbReference type="EMBL" id="KAI8554787.1"/>
    </source>
</evidence>
<gene>
    <name evidence="1" type="ORF">RHMOL_Rhmol05G0124000</name>
</gene>
<keyword evidence="2" id="KW-1185">Reference proteome</keyword>
<evidence type="ECO:0000313" key="2">
    <source>
        <dbReference type="Proteomes" id="UP001062846"/>
    </source>
</evidence>
<sequence length="467" mass="52748">MSLPEIQKFPIQYHKIKVWLEPGKEAIHQAEAIWWLGKVSMKIKLRNPLADAAEQHRVVVKPIRIQALNLTKVYELLNPAGFVPLDSHINFMNSFKILIWNCRGAGNDKFRRNFSEFFRQHHPEVVGLVETKFKMDSMGLFFNNFGLTNSHFVDPNGRSGGIWVLWDPTKVSVSINYSNFQAVHVTIQKNGFASWFLSVVYASPNPRLRETLWEDLKFFAASNSNTPWVAAGDFNEVAAADESRSNTPDSSASVRRRFVDNINSCDLMDMGFTGPKLTWTNGRQGLACVQKRLDRGLCNEEWREVFPEGNIKLNVDGCWYNADRNAGLGGIIRDTNGTWVLGFYGKMIAESSTEAEIWSIYRGLTIILEKGLANVDIESDSLIAVNIINAGTPGNHPQSIIINDAKMLLQQTKSKLTHIYRTANQCADHLARMGAEQNDNLVVLDQAPISIREFLIRDCLNTRQICD</sequence>
<accession>A0ACC0NQF5</accession>